<evidence type="ECO:0000256" key="1">
    <source>
        <dbReference type="SAM" id="SignalP"/>
    </source>
</evidence>
<protein>
    <recommendedName>
        <fullName evidence="4">LTXXQ motif family protein</fullName>
    </recommendedName>
</protein>
<gene>
    <name evidence="2" type="ORF">NAF29_01905</name>
</gene>
<accession>A0AA41W472</accession>
<feature type="signal peptide" evidence="1">
    <location>
        <begin position="1"/>
        <end position="23"/>
    </location>
</feature>
<evidence type="ECO:0008006" key="4">
    <source>
        <dbReference type="Google" id="ProtNLM"/>
    </source>
</evidence>
<evidence type="ECO:0000313" key="3">
    <source>
        <dbReference type="Proteomes" id="UP001165393"/>
    </source>
</evidence>
<name>A0AA41W472_9GAMM</name>
<reference evidence="2 3" key="1">
    <citation type="journal article" date="2013" name="Antonie Van Leeuwenhoek">
        <title>Echinimonas agarilytica gen. nov., sp. nov., a new gammaproteobacterium isolated from the sea urchin Strongylocentrotus intermedius.</title>
        <authorList>
            <person name="Nedashkovskaya O.I."/>
            <person name="Stenkova A.M."/>
            <person name="Zhukova N.V."/>
            <person name="Van Trappen S."/>
            <person name="Lee J.S."/>
            <person name="Kim S.B."/>
        </authorList>
    </citation>
    <scope>NUCLEOTIDE SEQUENCE [LARGE SCALE GENOMIC DNA]</scope>
    <source>
        <strain evidence="2 3">KMM 6351</strain>
    </source>
</reference>
<dbReference type="Proteomes" id="UP001165393">
    <property type="component" value="Unassembled WGS sequence"/>
</dbReference>
<sequence length="177" mass="19807">MSSLIIRTIISLSLLFSTIASHAADLTDQTVANWLKSYDAVQLWTNEHQSELDALQASVAPGIGNTNEVMQNSPVYADMVKLLRGYGFETPERWSQTGEQIMFAYAALVQTSVREDFTKEIEDIRNDPNMTTEQKEAMLNLLQHTQSMANRFSNVSEADQAAVAKYQDQITALAEKQ</sequence>
<evidence type="ECO:0000313" key="2">
    <source>
        <dbReference type="EMBL" id="MCM2678425.1"/>
    </source>
</evidence>
<keyword evidence="1" id="KW-0732">Signal</keyword>
<organism evidence="2 3">
    <name type="scientific">Echinimonas agarilytica</name>
    <dbReference type="NCBI Taxonomy" id="1215918"/>
    <lineage>
        <taxon>Bacteria</taxon>
        <taxon>Pseudomonadati</taxon>
        <taxon>Pseudomonadota</taxon>
        <taxon>Gammaproteobacteria</taxon>
        <taxon>Alteromonadales</taxon>
        <taxon>Echinimonadaceae</taxon>
        <taxon>Echinimonas</taxon>
    </lineage>
</organism>
<feature type="chain" id="PRO_5041321465" description="LTXXQ motif family protein" evidence="1">
    <location>
        <begin position="24"/>
        <end position="177"/>
    </location>
</feature>
<comment type="caution">
    <text evidence="2">The sequence shown here is derived from an EMBL/GenBank/DDBJ whole genome shotgun (WGS) entry which is preliminary data.</text>
</comment>
<keyword evidence="3" id="KW-1185">Reference proteome</keyword>
<dbReference type="AlphaFoldDB" id="A0AA41W472"/>
<dbReference type="RefSeq" id="WP_251259792.1">
    <property type="nucleotide sequence ID" value="NZ_JAMQGP010000001.1"/>
</dbReference>
<proteinExistence type="predicted"/>
<dbReference type="EMBL" id="JAMQGP010000001">
    <property type="protein sequence ID" value="MCM2678425.1"/>
    <property type="molecule type" value="Genomic_DNA"/>
</dbReference>